<feature type="region of interest" description="Disordered" evidence="1">
    <location>
        <begin position="100"/>
        <end position="136"/>
    </location>
</feature>
<evidence type="ECO:0000313" key="3">
    <source>
        <dbReference type="Proteomes" id="UP001378592"/>
    </source>
</evidence>
<feature type="compositionally biased region" description="Basic residues" evidence="1">
    <location>
        <begin position="120"/>
        <end position="129"/>
    </location>
</feature>
<evidence type="ECO:0000313" key="2">
    <source>
        <dbReference type="EMBL" id="KAK7867710.1"/>
    </source>
</evidence>
<evidence type="ECO:0000256" key="1">
    <source>
        <dbReference type="SAM" id="MobiDB-lite"/>
    </source>
</evidence>
<accession>A0AAN9VTD3</accession>
<reference evidence="2 3" key="1">
    <citation type="submission" date="2024-03" db="EMBL/GenBank/DDBJ databases">
        <title>The genome assembly and annotation of the cricket Gryllus longicercus Weissman &amp; Gray.</title>
        <authorList>
            <person name="Szrajer S."/>
            <person name="Gray D."/>
            <person name="Ylla G."/>
        </authorList>
    </citation>
    <scope>NUCLEOTIDE SEQUENCE [LARGE SCALE GENOMIC DNA]</scope>
    <source>
        <strain evidence="2">DAG 2021-001</strain>
        <tissue evidence="2">Whole body minus gut</tissue>
    </source>
</reference>
<dbReference type="EMBL" id="JAZDUA010000112">
    <property type="protein sequence ID" value="KAK7867710.1"/>
    <property type="molecule type" value="Genomic_DNA"/>
</dbReference>
<protein>
    <submittedName>
        <fullName evidence="2">Uncharacterized protein</fullName>
    </submittedName>
</protein>
<dbReference type="Proteomes" id="UP001378592">
    <property type="component" value="Unassembled WGS sequence"/>
</dbReference>
<name>A0AAN9VTD3_9ORTH</name>
<gene>
    <name evidence="2" type="ORF">R5R35_004836</name>
</gene>
<proteinExistence type="predicted"/>
<organism evidence="2 3">
    <name type="scientific">Gryllus longicercus</name>
    <dbReference type="NCBI Taxonomy" id="2509291"/>
    <lineage>
        <taxon>Eukaryota</taxon>
        <taxon>Metazoa</taxon>
        <taxon>Ecdysozoa</taxon>
        <taxon>Arthropoda</taxon>
        <taxon>Hexapoda</taxon>
        <taxon>Insecta</taxon>
        <taxon>Pterygota</taxon>
        <taxon>Neoptera</taxon>
        <taxon>Polyneoptera</taxon>
        <taxon>Orthoptera</taxon>
        <taxon>Ensifera</taxon>
        <taxon>Gryllidea</taxon>
        <taxon>Grylloidea</taxon>
        <taxon>Gryllidae</taxon>
        <taxon>Gryllinae</taxon>
        <taxon>Gryllus</taxon>
    </lineage>
</organism>
<sequence>MAISLEEIMQRRLKDYLQSSGTISGYAEDFENQMVGEPEVDMVRDTAVPAYSLRRLQDVRETAREIIDMTYLLPVGEDATSTFEALKLIRSNLAKKITSSSGLPLIPSDGQKTGENYKHLPPRRKRQKKQNVAIVE</sequence>
<keyword evidence="3" id="KW-1185">Reference proteome</keyword>
<comment type="caution">
    <text evidence="2">The sequence shown here is derived from an EMBL/GenBank/DDBJ whole genome shotgun (WGS) entry which is preliminary data.</text>
</comment>
<dbReference type="AlphaFoldDB" id="A0AAN9VTD3"/>